<keyword evidence="3" id="KW-1185">Reference proteome</keyword>
<feature type="region of interest" description="Disordered" evidence="1">
    <location>
        <begin position="350"/>
        <end position="373"/>
    </location>
</feature>
<dbReference type="Proteomes" id="UP000076727">
    <property type="component" value="Unassembled WGS sequence"/>
</dbReference>
<proteinExistence type="predicted"/>
<evidence type="ECO:0000256" key="1">
    <source>
        <dbReference type="SAM" id="MobiDB-lite"/>
    </source>
</evidence>
<dbReference type="GO" id="GO:0016787">
    <property type="term" value="F:hydrolase activity"/>
    <property type="evidence" value="ECO:0007669"/>
    <property type="project" value="UniProtKB-KW"/>
</dbReference>
<sequence>MPYIDLVSGDDYASIWYDTNAPNGNVGGFDPAKPTVVMLHPLFLDSSWMYPQMDDHRLNSQFNIIVFDTRTTGKSVSRPTGKYDLWVTAADLALCFYHLRLPPAHIFAPELNSYAGLRFAVLFPEMVLSLTLCNVPAQTEIRSVFEALEELTQLWSFSEDMESFEYSCKEVLDFFAQDAHPDVQDDLVAYWEVHYPPFRRTYVITNVNLLMNRTPLTPEELARITSPVFIIQAESSQTHPVAYAELISQHFINTPGGSASVFPVKASHGYLSLMSASIVNQVFIKFLSRQPPARSDPPRREVPLVDRMRAALVTLSKVRGDPSIADRDPLSPLSFSCASAEVIKSQEETRATYEKGQRNAFTPLGLDGRPLRK</sequence>
<name>A0A165U7F3_9APHY</name>
<dbReference type="OrthoDB" id="19657at2759"/>
<gene>
    <name evidence="2" type="ORF">DAEQUDRAFT_196008</name>
</gene>
<organism evidence="2 3">
    <name type="scientific">Daedalea quercina L-15889</name>
    <dbReference type="NCBI Taxonomy" id="1314783"/>
    <lineage>
        <taxon>Eukaryota</taxon>
        <taxon>Fungi</taxon>
        <taxon>Dikarya</taxon>
        <taxon>Basidiomycota</taxon>
        <taxon>Agaricomycotina</taxon>
        <taxon>Agaricomycetes</taxon>
        <taxon>Polyporales</taxon>
        <taxon>Fomitopsis</taxon>
    </lineage>
</organism>
<evidence type="ECO:0000313" key="3">
    <source>
        <dbReference type="Proteomes" id="UP000076727"/>
    </source>
</evidence>
<dbReference type="AlphaFoldDB" id="A0A165U7F3"/>
<dbReference type="Gene3D" id="3.40.50.1820">
    <property type="entry name" value="alpha/beta hydrolase"/>
    <property type="match status" value="1"/>
</dbReference>
<dbReference type="EMBL" id="KV429033">
    <property type="protein sequence ID" value="KZT74507.1"/>
    <property type="molecule type" value="Genomic_DNA"/>
</dbReference>
<keyword evidence="2" id="KW-0378">Hydrolase</keyword>
<reference evidence="2 3" key="1">
    <citation type="journal article" date="2016" name="Mol. Biol. Evol.">
        <title>Comparative Genomics of Early-Diverging Mushroom-Forming Fungi Provides Insights into the Origins of Lignocellulose Decay Capabilities.</title>
        <authorList>
            <person name="Nagy L.G."/>
            <person name="Riley R."/>
            <person name="Tritt A."/>
            <person name="Adam C."/>
            <person name="Daum C."/>
            <person name="Floudas D."/>
            <person name="Sun H."/>
            <person name="Yadav J.S."/>
            <person name="Pangilinan J."/>
            <person name="Larsson K.H."/>
            <person name="Matsuura K."/>
            <person name="Barry K."/>
            <person name="Labutti K."/>
            <person name="Kuo R."/>
            <person name="Ohm R.A."/>
            <person name="Bhattacharya S.S."/>
            <person name="Shirouzu T."/>
            <person name="Yoshinaga Y."/>
            <person name="Martin F.M."/>
            <person name="Grigoriev I.V."/>
            <person name="Hibbett D.S."/>
        </authorList>
    </citation>
    <scope>NUCLEOTIDE SEQUENCE [LARGE SCALE GENOMIC DNA]</scope>
    <source>
        <strain evidence="2 3">L-15889</strain>
    </source>
</reference>
<dbReference type="InterPro" id="IPR029058">
    <property type="entry name" value="AB_hydrolase_fold"/>
</dbReference>
<evidence type="ECO:0000313" key="2">
    <source>
        <dbReference type="EMBL" id="KZT74507.1"/>
    </source>
</evidence>
<protein>
    <submittedName>
        <fullName evidence="2">Alpha/beta-hydrolase</fullName>
    </submittedName>
</protein>
<accession>A0A165U7F3</accession>
<dbReference type="SUPFAM" id="SSF53474">
    <property type="entry name" value="alpha/beta-Hydrolases"/>
    <property type="match status" value="1"/>
</dbReference>